<name>A0A0W8FR84_9ZZZZ</name>
<protein>
    <submittedName>
        <fullName evidence="1">Uncharacterized protein</fullName>
    </submittedName>
</protein>
<dbReference type="EMBL" id="LNQE01000907">
    <property type="protein sequence ID" value="KUG23424.1"/>
    <property type="molecule type" value="Genomic_DNA"/>
</dbReference>
<gene>
    <name evidence="1" type="ORF">ASZ90_006786</name>
</gene>
<organism evidence="1">
    <name type="scientific">hydrocarbon metagenome</name>
    <dbReference type="NCBI Taxonomy" id="938273"/>
    <lineage>
        <taxon>unclassified sequences</taxon>
        <taxon>metagenomes</taxon>
        <taxon>ecological metagenomes</taxon>
    </lineage>
</organism>
<evidence type="ECO:0000313" key="1">
    <source>
        <dbReference type="EMBL" id="KUG23424.1"/>
    </source>
</evidence>
<accession>A0A0W8FR84</accession>
<comment type="caution">
    <text evidence="1">The sequence shown here is derived from an EMBL/GenBank/DDBJ whole genome shotgun (WGS) entry which is preliminary data.</text>
</comment>
<dbReference type="AlphaFoldDB" id="A0A0W8FR84"/>
<reference evidence="1" key="1">
    <citation type="journal article" date="2015" name="Proc. Natl. Acad. Sci. U.S.A.">
        <title>Networks of energetic and metabolic interactions define dynamics in microbial communities.</title>
        <authorList>
            <person name="Embree M."/>
            <person name="Liu J.K."/>
            <person name="Al-Bassam M.M."/>
            <person name="Zengler K."/>
        </authorList>
    </citation>
    <scope>NUCLEOTIDE SEQUENCE</scope>
</reference>
<sequence length="37" mass="3987">MCVSSLVAPREGAWIETKLIALAIKSTCSRAPRGRVD</sequence>
<proteinExistence type="predicted"/>